<evidence type="ECO:0000313" key="2">
    <source>
        <dbReference type="Proteomes" id="UP000580250"/>
    </source>
</evidence>
<organism evidence="1 2">
    <name type="scientific">Meloidogyne enterolobii</name>
    <name type="common">Root-knot nematode worm</name>
    <name type="synonym">Meloidogyne mayaguensis</name>
    <dbReference type="NCBI Taxonomy" id="390850"/>
    <lineage>
        <taxon>Eukaryota</taxon>
        <taxon>Metazoa</taxon>
        <taxon>Ecdysozoa</taxon>
        <taxon>Nematoda</taxon>
        <taxon>Chromadorea</taxon>
        <taxon>Rhabditida</taxon>
        <taxon>Tylenchina</taxon>
        <taxon>Tylenchomorpha</taxon>
        <taxon>Tylenchoidea</taxon>
        <taxon>Meloidogynidae</taxon>
        <taxon>Meloidogyninae</taxon>
        <taxon>Meloidogyne</taxon>
    </lineage>
</organism>
<comment type="caution">
    <text evidence="1">The sequence shown here is derived from an EMBL/GenBank/DDBJ whole genome shotgun (WGS) entry which is preliminary data.</text>
</comment>
<dbReference type="EMBL" id="CAJEWN010000113">
    <property type="protein sequence ID" value="CAD2165819.1"/>
    <property type="molecule type" value="Genomic_DNA"/>
</dbReference>
<reference evidence="1 2" key="1">
    <citation type="submission" date="2020-08" db="EMBL/GenBank/DDBJ databases">
        <authorList>
            <person name="Koutsovoulos G."/>
            <person name="Danchin GJ E."/>
        </authorList>
    </citation>
    <scope>NUCLEOTIDE SEQUENCE [LARGE SCALE GENOMIC DNA]</scope>
</reference>
<protein>
    <submittedName>
        <fullName evidence="1">Uncharacterized protein</fullName>
    </submittedName>
</protein>
<dbReference type="Proteomes" id="UP000580250">
    <property type="component" value="Unassembled WGS sequence"/>
</dbReference>
<accession>A0A6V7UU63</accession>
<gene>
    <name evidence="1" type="ORF">MENT_LOCUS17406</name>
</gene>
<name>A0A6V7UU63_MELEN</name>
<sequence>MKIIGILCLQRNLSFFLEMPSSEIVPLTRGFEKNSPRDNFRKLWRKLTIRKNKIQNLM</sequence>
<dbReference type="AlphaFoldDB" id="A0A6V7UU63"/>
<proteinExistence type="predicted"/>
<evidence type="ECO:0000313" key="1">
    <source>
        <dbReference type="EMBL" id="CAD2165819.1"/>
    </source>
</evidence>